<dbReference type="RefSeq" id="WP_189006855.1">
    <property type="nucleotide sequence ID" value="NZ_BMPP01000006.1"/>
</dbReference>
<dbReference type="Proteomes" id="UP000647587">
    <property type="component" value="Unassembled WGS sequence"/>
</dbReference>
<dbReference type="InterPro" id="IPR027417">
    <property type="entry name" value="P-loop_NTPase"/>
</dbReference>
<comment type="caution">
    <text evidence="1">The sequence shown here is derived from an EMBL/GenBank/DDBJ whole genome shotgun (WGS) entry which is preliminary data.</text>
</comment>
<name>A0ABQ2ESJ8_9DEIO</name>
<evidence type="ECO:0000313" key="2">
    <source>
        <dbReference type="Proteomes" id="UP000647587"/>
    </source>
</evidence>
<evidence type="ECO:0000313" key="1">
    <source>
        <dbReference type="EMBL" id="GGK24358.1"/>
    </source>
</evidence>
<gene>
    <name evidence="1" type="ORF">GCM10008955_17410</name>
</gene>
<protein>
    <submittedName>
        <fullName evidence="1">Uncharacterized protein</fullName>
    </submittedName>
</protein>
<accession>A0ABQ2ESJ8</accession>
<dbReference type="SUPFAM" id="SSF52540">
    <property type="entry name" value="P-loop containing nucleoside triphosphate hydrolases"/>
    <property type="match status" value="1"/>
</dbReference>
<sequence>MSGVPLFRRRLEEAANQALDPRREPTVVVLRADAGTGKTFSTLTVVLRRIHQGDLQRVLVAVRDTAQEQGLAAQTQQDLSTIAAGLQLPARPWSRIVRGRDALAEETSLDGEQLERAYRAQFAWTDDVPILIVSHAHLPLVMGERTPGSLKALRQAQVLIVDEDPCANCALTDGTLRDEGITMPDGSRMLTLLAEADLADATSVATVLRRLENPERTTRVRRNFSRGARIMAYELPGWELIPMLRYLVGKRGQGDRTWMAFERLLAAELTGAKVPVARRYARELTLALRRELWRPPGGTRPNRFGLWWPVTYQGQQPVIHPPRLRFCLPRVWQPVCPVVVLDAYADAAKYTAVFAPVPVRVIRLPAAFSLNVLAAPTLRRHSTDVARGRTPEHLRVIAEMLVDLSLETGRDTLCLAQQGNVQAAYARVLDNVRTTREVSGLQHASLHWWAGRGQNSYTGWHVVALTPPKLPSTYRDHLLAAWIDDEDERRRLHHHEERVECIQMLQRGRAPLHQGPDPPRALMAFLPCVLCPVDSDRRCCPPEGPVTDTCTHWKGWNVQFSPYLPSRRLRLGTRTPHREMLLDEVARVVLKHAGGVPLVAFEALGLTRGKGSGSRKHQDLHHAGRTLREWMQTGERGSPWTLPWEVGETETLDAWRERVSRSWEAWGVKAGHDHNREGERTLLTDLGLRLFQVSAGARNRYPVYASSESAAVQALHVLLSPVSFPPCPNVGSGFARGMKREENSRELKEGEAEPFR</sequence>
<dbReference type="EMBL" id="BMPP01000006">
    <property type="protein sequence ID" value="GGK24358.1"/>
    <property type="molecule type" value="Genomic_DNA"/>
</dbReference>
<reference evidence="2" key="1">
    <citation type="journal article" date="2019" name="Int. J. Syst. Evol. Microbiol.">
        <title>The Global Catalogue of Microorganisms (GCM) 10K type strain sequencing project: providing services to taxonomists for standard genome sequencing and annotation.</title>
        <authorList>
            <consortium name="The Broad Institute Genomics Platform"/>
            <consortium name="The Broad Institute Genome Sequencing Center for Infectious Disease"/>
            <person name="Wu L."/>
            <person name="Ma J."/>
        </authorList>
    </citation>
    <scope>NUCLEOTIDE SEQUENCE [LARGE SCALE GENOMIC DNA]</scope>
    <source>
        <strain evidence="2">JCM 30331</strain>
    </source>
</reference>
<keyword evidence="2" id="KW-1185">Reference proteome</keyword>
<organism evidence="1 2">
    <name type="scientific">Deinococcus malanensis</name>
    <dbReference type="NCBI Taxonomy" id="1706855"/>
    <lineage>
        <taxon>Bacteria</taxon>
        <taxon>Thermotogati</taxon>
        <taxon>Deinococcota</taxon>
        <taxon>Deinococci</taxon>
        <taxon>Deinococcales</taxon>
        <taxon>Deinococcaceae</taxon>
        <taxon>Deinococcus</taxon>
    </lineage>
</organism>
<proteinExistence type="predicted"/>